<dbReference type="InterPro" id="IPR045054">
    <property type="entry name" value="P4HA-like"/>
</dbReference>
<keyword evidence="10" id="KW-1185">Reference proteome</keyword>
<dbReference type="InterPro" id="IPR005123">
    <property type="entry name" value="Oxoglu/Fe-dep_dioxygenase_dom"/>
</dbReference>
<keyword evidence="5" id="KW-0408">Iron</keyword>
<comment type="cofactor">
    <cofactor evidence="1">
        <name>L-ascorbate</name>
        <dbReference type="ChEBI" id="CHEBI:38290"/>
    </cofactor>
</comment>
<keyword evidence="3" id="KW-0223">Dioxygenase</keyword>
<dbReference type="InterPro" id="IPR044862">
    <property type="entry name" value="Pro_4_hyd_alph_FE2OG_OXY"/>
</dbReference>
<reference evidence="8" key="2">
    <citation type="submission" date="2019-06" db="EMBL/GenBank/DDBJ databases">
        <title>Genomics analysis of Aphanomyces spp. identifies a new class of oomycete effector associated with host adaptation.</title>
        <authorList>
            <person name="Gaulin E."/>
        </authorList>
    </citation>
    <scope>NUCLEOTIDE SEQUENCE</scope>
    <source>
        <strain evidence="8">CBS 578.67</strain>
    </source>
</reference>
<evidence type="ECO:0000313" key="10">
    <source>
        <dbReference type="Proteomes" id="UP000332933"/>
    </source>
</evidence>
<keyword evidence="4" id="KW-0560">Oxidoreductase</keyword>
<dbReference type="EMBL" id="VJMH01006411">
    <property type="protein sequence ID" value="KAF0689798.1"/>
    <property type="molecule type" value="Genomic_DNA"/>
</dbReference>
<dbReference type="GO" id="GO:0005506">
    <property type="term" value="F:iron ion binding"/>
    <property type="evidence" value="ECO:0007669"/>
    <property type="project" value="InterPro"/>
</dbReference>
<evidence type="ECO:0000256" key="4">
    <source>
        <dbReference type="ARBA" id="ARBA00023002"/>
    </source>
</evidence>
<feature type="region of interest" description="Disordered" evidence="6">
    <location>
        <begin position="1"/>
        <end position="20"/>
    </location>
</feature>
<protein>
    <submittedName>
        <fullName evidence="9">Aste57867_18786 protein</fullName>
    </submittedName>
</protein>
<evidence type="ECO:0000259" key="7">
    <source>
        <dbReference type="PROSITE" id="PS51471"/>
    </source>
</evidence>
<gene>
    <name evidence="9" type="primary">Aste57867_18786</name>
    <name evidence="8" type="ORF">As57867_018722</name>
    <name evidence="9" type="ORF">ASTE57867_18786</name>
</gene>
<dbReference type="AlphaFoldDB" id="A0A485LCQ1"/>
<sequence>MAPKTKTKKSSGGGGAAATSVAPPGAAFQYYVEKSPNVQYASSFLAPEIPIYAAQPTLDTLYDGTIQRLRFFMTKTECEDAMALADRIGFTHVFHPQTSEYAHRDNDRLLLKSPDLAAQLWHRLQPFLPSSLDLAGAVGCNPAIKFYRYRTNQSFGCHVDESVVDPDTKLVSRYTLLVYLNDASDSALQGGATQFYACTSSRSKKRKKNGNDSAPVLSVEPQTGMVLMHGHGEHCLEHEGATVLRGAKYVLRTDVMFDR</sequence>
<dbReference type="EMBL" id="CAADRA010006432">
    <property type="protein sequence ID" value="VFT95520.1"/>
    <property type="molecule type" value="Genomic_DNA"/>
</dbReference>
<evidence type="ECO:0000256" key="1">
    <source>
        <dbReference type="ARBA" id="ARBA00001961"/>
    </source>
</evidence>
<evidence type="ECO:0000256" key="2">
    <source>
        <dbReference type="ARBA" id="ARBA00022723"/>
    </source>
</evidence>
<proteinExistence type="predicted"/>
<dbReference type="SMART" id="SM00702">
    <property type="entry name" value="P4Hc"/>
    <property type="match status" value="1"/>
</dbReference>
<dbReference type="PANTHER" id="PTHR10869">
    <property type="entry name" value="PROLYL 4-HYDROXYLASE ALPHA SUBUNIT"/>
    <property type="match status" value="1"/>
</dbReference>
<dbReference type="Gene3D" id="2.60.120.620">
    <property type="entry name" value="q2cbj1_9rhob like domain"/>
    <property type="match status" value="1"/>
</dbReference>
<dbReference type="InterPro" id="IPR006620">
    <property type="entry name" value="Pro_4_hyd_alph"/>
</dbReference>
<name>A0A485LCQ1_9STRA</name>
<evidence type="ECO:0000313" key="9">
    <source>
        <dbReference type="EMBL" id="VFT95520.1"/>
    </source>
</evidence>
<evidence type="ECO:0000256" key="6">
    <source>
        <dbReference type="SAM" id="MobiDB-lite"/>
    </source>
</evidence>
<dbReference type="GO" id="GO:0031418">
    <property type="term" value="F:L-ascorbic acid binding"/>
    <property type="evidence" value="ECO:0007669"/>
    <property type="project" value="InterPro"/>
</dbReference>
<dbReference type="PANTHER" id="PTHR10869:SF236">
    <property type="entry name" value="PROLYL 4-HYDROXYLASE ALPHA SUBUNIT DOMAIN-CONTAINING PROTEIN"/>
    <property type="match status" value="1"/>
</dbReference>
<dbReference type="PROSITE" id="PS51471">
    <property type="entry name" value="FE2OG_OXY"/>
    <property type="match status" value="1"/>
</dbReference>
<dbReference type="GO" id="GO:0004656">
    <property type="term" value="F:procollagen-proline 4-dioxygenase activity"/>
    <property type="evidence" value="ECO:0007669"/>
    <property type="project" value="TreeGrafter"/>
</dbReference>
<accession>A0A485LCQ1</accession>
<evidence type="ECO:0000256" key="3">
    <source>
        <dbReference type="ARBA" id="ARBA00022964"/>
    </source>
</evidence>
<keyword evidence="2" id="KW-0479">Metal-binding</keyword>
<organism evidence="9 10">
    <name type="scientific">Aphanomyces stellatus</name>
    <dbReference type="NCBI Taxonomy" id="120398"/>
    <lineage>
        <taxon>Eukaryota</taxon>
        <taxon>Sar</taxon>
        <taxon>Stramenopiles</taxon>
        <taxon>Oomycota</taxon>
        <taxon>Saprolegniomycetes</taxon>
        <taxon>Saprolegniales</taxon>
        <taxon>Verrucalvaceae</taxon>
        <taxon>Aphanomyces</taxon>
    </lineage>
</organism>
<dbReference type="Proteomes" id="UP000332933">
    <property type="component" value="Unassembled WGS sequence"/>
</dbReference>
<dbReference type="Pfam" id="PF13640">
    <property type="entry name" value="2OG-FeII_Oxy_3"/>
    <property type="match status" value="1"/>
</dbReference>
<evidence type="ECO:0000256" key="5">
    <source>
        <dbReference type="ARBA" id="ARBA00023004"/>
    </source>
</evidence>
<evidence type="ECO:0000313" key="8">
    <source>
        <dbReference type="EMBL" id="KAF0689798.1"/>
    </source>
</evidence>
<feature type="domain" description="Fe2OG dioxygenase" evidence="7">
    <location>
        <begin position="139"/>
        <end position="259"/>
    </location>
</feature>
<dbReference type="GO" id="GO:0005783">
    <property type="term" value="C:endoplasmic reticulum"/>
    <property type="evidence" value="ECO:0007669"/>
    <property type="project" value="TreeGrafter"/>
</dbReference>
<reference evidence="9 10" key="1">
    <citation type="submission" date="2019-03" db="EMBL/GenBank/DDBJ databases">
        <authorList>
            <person name="Gaulin E."/>
            <person name="Dumas B."/>
        </authorList>
    </citation>
    <scope>NUCLEOTIDE SEQUENCE [LARGE SCALE GENOMIC DNA]</scope>
    <source>
        <strain evidence="9">CBS 568.67</strain>
    </source>
</reference>
<dbReference type="OrthoDB" id="69177at2759"/>